<evidence type="ECO:0008006" key="5">
    <source>
        <dbReference type="Google" id="ProtNLM"/>
    </source>
</evidence>
<evidence type="ECO:0000256" key="1">
    <source>
        <dbReference type="SAM" id="MobiDB-lite"/>
    </source>
</evidence>
<keyword evidence="2" id="KW-0472">Membrane</keyword>
<dbReference type="PANTHER" id="PTHR48098">
    <property type="entry name" value="ENTEROCHELIN ESTERASE-RELATED"/>
    <property type="match status" value="1"/>
</dbReference>
<dbReference type="InterPro" id="IPR050583">
    <property type="entry name" value="Mycobacterial_A85_antigen"/>
</dbReference>
<dbReference type="AlphaFoldDB" id="A0A3E0V9X3"/>
<dbReference type="GO" id="GO:0016747">
    <property type="term" value="F:acyltransferase activity, transferring groups other than amino-acyl groups"/>
    <property type="evidence" value="ECO:0007669"/>
    <property type="project" value="TreeGrafter"/>
</dbReference>
<evidence type="ECO:0000313" key="3">
    <source>
        <dbReference type="EMBL" id="RFA06534.1"/>
    </source>
</evidence>
<keyword evidence="2" id="KW-0812">Transmembrane</keyword>
<dbReference type="PANTHER" id="PTHR48098:SF1">
    <property type="entry name" value="DIACYLGLYCEROL ACYLTRANSFERASE_MYCOLYLTRANSFERASE AG85A"/>
    <property type="match status" value="1"/>
</dbReference>
<feature type="transmembrane region" description="Helical" evidence="2">
    <location>
        <begin position="6"/>
        <end position="27"/>
    </location>
</feature>
<dbReference type="InterPro" id="IPR029058">
    <property type="entry name" value="AB_hydrolase_fold"/>
</dbReference>
<sequence>MLNLNILDGPVVLGLYILSALSLFFVLSRRPLRGYLRPAVTGLLGGVLLGTAMKLLLVDGLNLFGGPVSETVTALFIIGCGALGMTLSGLYKSRWPRKAGSLGGALIIALTLTLAINATYGLNPTVAAFLHINTDPAAALVAANPPATSAQTQPPLSSWSPPPDMPAHGTTGQLADANAIPNPASGFPARNAEIYYPPAALVKNPPALPFLLMMMGQPGDPTAKNIAAVLDQIAANHHGLAPIVIVADQLSDPTKDPLCLDTALGKAETYLMKDVTSWARSHLNILPNPAAWTIAGYSNGGQCANYFGAKYPALWGNILDVSGIEYAGAEQSTTVLKQIFAGNQQAYDAVKPAHIMAATRYADSTAIYTAGEKDAALVDVQQRMAHAASSAGITTHYVTIPGADHGVTALDGGLTAGFKLLYPRLGLSTSTP</sequence>
<dbReference type="OrthoDB" id="3723842at2"/>
<proteinExistence type="predicted"/>
<feature type="region of interest" description="Disordered" evidence="1">
    <location>
        <begin position="145"/>
        <end position="169"/>
    </location>
</feature>
<dbReference type="RefSeq" id="WP_116416915.1">
    <property type="nucleotide sequence ID" value="NZ_NBWZ01000002.1"/>
</dbReference>
<evidence type="ECO:0000313" key="4">
    <source>
        <dbReference type="Proteomes" id="UP000256486"/>
    </source>
</evidence>
<protein>
    <recommendedName>
        <fullName evidence="5">Esterase</fullName>
    </recommendedName>
</protein>
<keyword evidence="4" id="KW-1185">Reference proteome</keyword>
<dbReference type="Proteomes" id="UP000256486">
    <property type="component" value="Unassembled WGS sequence"/>
</dbReference>
<dbReference type="Gene3D" id="3.40.50.1820">
    <property type="entry name" value="alpha/beta hydrolase"/>
    <property type="match status" value="1"/>
</dbReference>
<feature type="transmembrane region" description="Helical" evidence="2">
    <location>
        <begin position="39"/>
        <end position="57"/>
    </location>
</feature>
<feature type="transmembrane region" description="Helical" evidence="2">
    <location>
        <begin position="102"/>
        <end position="122"/>
    </location>
</feature>
<comment type="caution">
    <text evidence="3">The sequence shown here is derived from an EMBL/GenBank/DDBJ whole genome shotgun (WGS) entry which is preliminary data.</text>
</comment>
<evidence type="ECO:0000256" key="2">
    <source>
        <dbReference type="SAM" id="Phobius"/>
    </source>
</evidence>
<keyword evidence="2" id="KW-1133">Transmembrane helix</keyword>
<reference evidence="3 4" key="1">
    <citation type="submission" date="2017-04" db="EMBL/GenBank/DDBJ databases">
        <title>Comparative genome analysis of Subtercola boreus.</title>
        <authorList>
            <person name="Cho Y.-J."/>
            <person name="Cho A."/>
            <person name="Kim O.-S."/>
            <person name="Lee J.-I."/>
        </authorList>
    </citation>
    <scope>NUCLEOTIDE SEQUENCE [LARGE SCALE GENOMIC DNA]</scope>
    <source>
        <strain evidence="3 4">K300</strain>
    </source>
</reference>
<dbReference type="SUPFAM" id="SSF53474">
    <property type="entry name" value="alpha/beta-Hydrolases"/>
    <property type="match status" value="1"/>
</dbReference>
<accession>A0A3E0V9X3</accession>
<name>A0A3E0V9X3_9MICO</name>
<organism evidence="3 4">
    <name type="scientific">Subtercola boreus</name>
    <dbReference type="NCBI Taxonomy" id="120213"/>
    <lineage>
        <taxon>Bacteria</taxon>
        <taxon>Bacillati</taxon>
        <taxon>Actinomycetota</taxon>
        <taxon>Actinomycetes</taxon>
        <taxon>Micrococcales</taxon>
        <taxon>Microbacteriaceae</taxon>
        <taxon>Subtercola</taxon>
    </lineage>
</organism>
<feature type="transmembrane region" description="Helical" evidence="2">
    <location>
        <begin position="72"/>
        <end position="90"/>
    </location>
</feature>
<gene>
    <name evidence="3" type="ORF">B7R54_19410</name>
</gene>
<dbReference type="EMBL" id="NBWZ01000002">
    <property type="protein sequence ID" value="RFA06534.1"/>
    <property type="molecule type" value="Genomic_DNA"/>
</dbReference>